<evidence type="ECO:0000313" key="3">
    <source>
        <dbReference type="EMBL" id="RIJ27962.1"/>
    </source>
</evidence>
<feature type="region of interest" description="Disordered" evidence="1">
    <location>
        <begin position="197"/>
        <end position="218"/>
    </location>
</feature>
<evidence type="ECO:0000256" key="2">
    <source>
        <dbReference type="SAM" id="Phobius"/>
    </source>
</evidence>
<dbReference type="AlphaFoldDB" id="A0A399RDT7"/>
<dbReference type="EMBL" id="QWFX01000013">
    <property type="protein sequence ID" value="RIJ27962.1"/>
    <property type="molecule type" value="Genomic_DNA"/>
</dbReference>
<sequence>MRASSFDFMGNLDTLLAVILGAVLATGGALLAEIIQERLWRKRKERDAARFFGEVLTSIDALVDLALSSQKIGKPWGRVTQRFFQTALREAAIYERNRERLFEIRDMQLRFDVHAHFLRETVPITAVLEQTDAIEAAERQLADETLTGAARAALEADLAQEIRDRDLSLEAVIYRRERSSELITRLQTLARVTFDQGYGEREDAEDKTEANATSRERA</sequence>
<evidence type="ECO:0000313" key="4">
    <source>
        <dbReference type="Proteomes" id="UP000266385"/>
    </source>
</evidence>
<feature type="transmembrane region" description="Helical" evidence="2">
    <location>
        <begin position="15"/>
        <end position="35"/>
    </location>
</feature>
<keyword evidence="2" id="KW-0812">Transmembrane</keyword>
<proteinExistence type="predicted"/>
<dbReference type="Proteomes" id="UP000266385">
    <property type="component" value="Unassembled WGS sequence"/>
</dbReference>
<reference evidence="3 4" key="1">
    <citation type="submission" date="2018-08" db="EMBL/GenBank/DDBJ databases">
        <title>Henriciella mobilis sp. nov., isolated from seawater.</title>
        <authorList>
            <person name="Cheng H."/>
            <person name="Wu Y.-H."/>
            <person name="Xu X.-W."/>
            <person name="Guo L.-L."/>
        </authorList>
    </citation>
    <scope>NUCLEOTIDE SEQUENCE [LARGE SCALE GENOMIC DNA]</scope>
    <source>
        <strain evidence="3 4">JN25</strain>
    </source>
</reference>
<name>A0A399RDT7_9PROT</name>
<keyword evidence="4" id="KW-1185">Reference proteome</keyword>
<gene>
    <name evidence="3" type="ORF">D1223_11095</name>
</gene>
<protein>
    <submittedName>
        <fullName evidence="3">Uncharacterized protein</fullName>
    </submittedName>
</protein>
<organism evidence="3 4">
    <name type="scientific">Henriciella mobilis</name>
    <dbReference type="NCBI Taxonomy" id="2305467"/>
    <lineage>
        <taxon>Bacteria</taxon>
        <taxon>Pseudomonadati</taxon>
        <taxon>Pseudomonadota</taxon>
        <taxon>Alphaproteobacteria</taxon>
        <taxon>Hyphomonadales</taxon>
        <taxon>Hyphomonadaceae</taxon>
        <taxon>Henriciella</taxon>
    </lineage>
</organism>
<keyword evidence="2" id="KW-0472">Membrane</keyword>
<dbReference type="RefSeq" id="WP_119376498.1">
    <property type="nucleotide sequence ID" value="NZ_QWFX01000013.1"/>
</dbReference>
<keyword evidence="2" id="KW-1133">Transmembrane helix</keyword>
<comment type="caution">
    <text evidence="3">The sequence shown here is derived from an EMBL/GenBank/DDBJ whole genome shotgun (WGS) entry which is preliminary data.</text>
</comment>
<accession>A0A399RDT7</accession>
<dbReference type="OrthoDB" id="9928348at2"/>
<evidence type="ECO:0000256" key="1">
    <source>
        <dbReference type="SAM" id="MobiDB-lite"/>
    </source>
</evidence>